<proteinExistence type="predicted"/>
<dbReference type="RefSeq" id="XP_007923997.1">
    <property type="nucleotide sequence ID" value="XM_007925806.1"/>
</dbReference>
<dbReference type="HOGENOM" id="CLU_2016247_0_0_1"/>
<dbReference type="EMBL" id="KB446556">
    <property type="protein sequence ID" value="EME86867.1"/>
    <property type="molecule type" value="Genomic_DNA"/>
</dbReference>
<name>M3BC58_PSEFD</name>
<evidence type="ECO:0000313" key="1">
    <source>
        <dbReference type="EMBL" id="EME86867.1"/>
    </source>
</evidence>
<gene>
    <name evidence="1" type="ORF">MYCFIDRAFT_172555</name>
</gene>
<dbReference type="AlphaFoldDB" id="M3BC58"/>
<dbReference type="KEGG" id="pfj:MYCFIDRAFT_172555"/>
<sequence>MCALQLEMFTSLGPEIFGFLHVPCQSTVSQALKLLPKGWLGGTCNDFAKLETELAGVIPRSIAGYPDQNKTKLAAQLSSASAQQNFTSGCRLRGAVPWRVRLMLMRMRMRMLPWMPFSLKRRQ</sequence>
<dbReference type="Proteomes" id="UP000016932">
    <property type="component" value="Unassembled WGS sequence"/>
</dbReference>
<dbReference type="VEuPathDB" id="FungiDB:MYCFIDRAFT_172555"/>
<dbReference type="GeneID" id="19332812"/>
<organism evidence="1 2">
    <name type="scientific">Pseudocercospora fijiensis (strain CIRAD86)</name>
    <name type="common">Black leaf streak disease fungus</name>
    <name type="synonym">Mycosphaerella fijiensis</name>
    <dbReference type="NCBI Taxonomy" id="383855"/>
    <lineage>
        <taxon>Eukaryota</taxon>
        <taxon>Fungi</taxon>
        <taxon>Dikarya</taxon>
        <taxon>Ascomycota</taxon>
        <taxon>Pezizomycotina</taxon>
        <taxon>Dothideomycetes</taxon>
        <taxon>Dothideomycetidae</taxon>
        <taxon>Mycosphaerellales</taxon>
        <taxon>Mycosphaerellaceae</taxon>
        <taxon>Pseudocercospora</taxon>
    </lineage>
</organism>
<evidence type="ECO:0000313" key="2">
    <source>
        <dbReference type="Proteomes" id="UP000016932"/>
    </source>
</evidence>
<protein>
    <submittedName>
        <fullName evidence="1">Uncharacterized protein</fullName>
    </submittedName>
</protein>
<keyword evidence="2" id="KW-1185">Reference proteome</keyword>
<accession>M3BC58</accession>
<reference evidence="1 2" key="1">
    <citation type="journal article" date="2012" name="PLoS Pathog.">
        <title>Diverse lifestyles and strategies of plant pathogenesis encoded in the genomes of eighteen Dothideomycetes fungi.</title>
        <authorList>
            <person name="Ohm R.A."/>
            <person name="Feau N."/>
            <person name="Henrissat B."/>
            <person name="Schoch C.L."/>
            <person name="Horwitz B.A."/>
            <person name="Barry K.W."/>
            <person name="Condon B.J."/>
            <person name="Copeland A.C."/>
            <person name="Dhillon B."/>
            <person name="Glaser F."/>
            <person name="Hesse C.N."/>
            <person name="Kosti I."/>
            <person name="LaButti K."/>
            <person name="Lindquist E.A."/>
            <person name="Lucas S."/>
            <person name="Salamov A.A."/>
            <person name="Bradshaw R.E."/>
            <person name="Ciuffetti L."/>
            <person name="Hamelin R.C."/>
            <person name="Kema G.H.J."/>
            <person name="Lawrence C."/>
            <person name="Scott J.A."/>
            <person name="Spatafora J.W."/>
            <person name="Turgeon B.G."/>
            <person name="de Wit P.J.G.M."/>
            <person name="Zhong S."/>
            <person name="Goodwin S.B."/>
            <person name="Grigoriev I.V."/>
        </authorList>
    </citation>
    <scope>NUCLEOTIDE SEQUENCE [LARGE SCALE GENOMIC DNA]</scope>
    <source>
        <strain evidence="1 2">CIRAD86</strain>
    </source>
</reference>